<feature type="domain" description="C2H2-type" evidence="8">
    <location>
        <begin position="697"/>
        <end position="725"/>
    </location>
</feature>
<evidence type="ECO:0000256" key="7">
    <source>
        <dbReference type="SAM" id="MobiDB-lite"/>
    </source>
</evidence>
<dbReference type="Proteomes" id="UP000014760">
    <property type="component" value="Unassembled WGS sequence"/>
</dbReference>
<dbReference type="EMBL" id="AMQN01002464">
    <property type="status" value="NOT_ANNOTATED_CDS"/>
    <property type="molecule type" value="Genomic_DNA"/>
</dbReference>
<reference evidence="10" key="3">
    <citation type="submission" date="2015-06" db="UniProtKB">
        <authorList>
            <consortium name="EnsemblMetazoa"/>
        </authorList>
    </citation>
    <scope>IDENTIFICATION</scope>
</reference>
<feature type="domain" description="C2H2-type" evidence="8">
    <location>
        <begin position="758"/>
        <end position="780"/>
    </location>
</feature>
<feature type="domain" description="C2H2-type" evidence="8">
    <location>
        <begin position="785"/>
        <end position="812"/>
    </location>
</feature>
<keyword evidence="4" id="KW-0862">Zinc</keyword>
<evidence type="ECO:0000256" key="5">
    <source>
        <dbReference type="PROSITE-ProRule" id="PRU00042"/>
    </source>
</evidence>
<dbReference type="PANTHER" id="PTHR24379">
    <property type="entry name" value="KRAB AND ZINC FINGER DOMAIN-CONTAINING"/>
    <property type="match status" value="1"/>
</dbReference>
<sequence>MASKFGNYDIQHECGCMHIHNFKAYWKSDESDQSPPAKKIRKTRTESPKKVKKLVAPCKAKKKKILPCSDEDEPFEETSKKPIAVINIPVDDEIREDLQNSQPEKPISLWDIVQEWTEEGEEVDGIEVSPSVRLYGFNNHEVIMSDNDRQTLETITRQIRGEVKINQLRDIAVDQCQSCCSLYHCPFCSEASEAASILLHLVNSHWAKRFSLAGHSMLRCMCEGSAAHWHCPLCTVCMADEPSSFLQHFLAHDSNQQKVVEAVVKQPAQASEAFQAVAVILATEFLQRLPITTEKFCQILQRTTGVQCSLLPGETSQGLIQGSWAQVQSSKAIIESIAQLETPTEEDVMQIMQALNGNETTIVEIGLEESNEVEELVKIEMMSEEEEEEEEEEEVVKEEVQEVQEVQIEKIEEKKVKFKEECPLCDKSFRSLWGLLPHVTLTHAKITADVAGADRLLPLLQSMREIEGSSCPRCAKNFKNPREGQVHYALESCVKRQPTRLLAASLEKNQDGVYMCAQCAYTNKNAKNVLNHQERMHMERNVPCTQCGAMLSSQRMLDLHIKQKHIYGGRMVVCDMCGTEVTQSYLKKHKQLMHDPTYVKVVKPKEEYIPCPECDYQAPKQCLLQKHVMRMHKERKLCCSQCHARFALEYDLRLHMKNIHQSDQLNALVKCEKCGKEMKQRNLEHHMKNVHNPRTQHICPHCDKALCSKHSLKVHIMFAHTEPEHREYKFTCEKCGAGFVNKTVYNDHLNTHTGKRPYHCEVCGKHFRQMSTFHTHVQTHRDVVYQCAVCEETFSSRSALTTHMRVHESWQSVLEDDVIVKIEGQDEGAGEAGVDGGEVVENQAFLCAYCQAIFMTMDEAQQHMVTVHADC</sequence>
<dbReference type="PROSITE" id="PS00028">
    <property type="entry name" value="ZINC_FINGER_C2H2_1"/>
    <property type="match status" value="8"/>
</dbReference>
<dbReference type="SMART" id="SM00355">
    <property type="entry name" value="ZnF_C2H2"/>
    <property type="match status" value="14"/>
</dbReference>
<evidence type="ECO:0000256" key="1">
    <source>
        <dbReference type="ARBA" id="ARBA00022723"/>
    </source>
</evidence>
<keyword evidence="3 5" id="KW-0863">Zinc-finger</keyword>
<dbReference type="EMBL" id="KB309292">
    <property type="protein sequence ID" value="ELT94850.1"/>
    <property type="molecule type" value="Genomic_DNA"/>
</dbReference>
<proteinExistence type="predicted"/>
<accession>R7TV24</accession>
<feature type="domain" description="C2H2-type" evidence="8">
    <location>
        <begin position="730"/>
        <end position="757"/>
    </location>
</feature>
<dbReference type="InterPro" id="IPR013087">
    <property type="entry name" value="Znf_C2H2_type"/>
</dbReference>
<feature type="domain" description="C2H2-type" evidence="8">
    <location>
        <begin position="637"/>
        <end position="665"/>
    </location>
</feature>
<reference evidence="11" key="1">
    <citation type="submission" date="2012-12" db="EMBL/GenBank/DDBJ databases">
        <authorList>
            <person name="Hellsten U."/>
            <person name="Grimwood J."/>
            <person name="Chapman J.A."/>
            <person name="Shapiro H."/>
            <person name="Aerts A."/>
            <person name="Otillar R.P."/>
            <person name="Terry A.Y."/>
            <person name="Boore J.L."/>
            <person name="Simakov O."/>
            <person name="Marletaz F."/>
            <person name="Cho S.-J."/>
            <person name="Edsinger-Gonzales E."/>
            <person name="Havlak P."/>
            <person name="Kuo D.-H."/>
            <person name="Larsson T."/>
            <person name="Lv J."/>
            <person name="Arendt D."/>
            <person name="Savage R."/>
            <person name="Osoegawa K."/>
            <person name="de Jong P."/>
            <person name="Lindberg D.R."/>
            <person name="Seaver E.C."/>
            <person name="Weisblat D.A."/>
            <person name="Putnam N.H."/>
            <person name="Grigoriev I.V."/>
            <person name="Rokhsar D.S."/>
        </authorList>
    </citation>
    <scope>NUCLEOTIDE SEQUENCE</scope>
    <source>
        <strain evidence="11">I ESC-2004</strain>
    </source>
</reference>
<dbReference type="Pfam" id="PF00096">
    <property type="entry name" value="zf-C2H2"/>
    <property type="match status" value="1"/>
</dbReference>
<evidence type="ECO:0000256" key="6">
    <source>
        <dbReference type="SAM" id="Coils"/>
    </source>
</evidence>
<gene>
    <name evidence="9" type="ORF">CAPTEDRAFT_225205</name>
</gene>
<keyword evidence="6" id="KW-0175">Coiled coil</keyword>
<dbReference type="EnsemblMetazoa" id="CapteT225205">
    <property type="protein sequence ID" value="CapteP225205"/>
    <property type="gene ID" value="CapteG225205"/>
</dbReference>
<keyword evidence="11" id="KW-1185">Reference proteome</keyword>
<dbReference type="OrthoDB" id="6159302at2759"/>
<feature type="coiled-coil region" evidence="6">
    <location>
        <begin position="374"/>
        <end position="421"/>
    </location>
</feature>
<dbReference type="InterPro" id="IPR036236">
    <property type="entry name" value="Znf_C2H2_sf"/>
</dbReference>
<dbReference type="HOGENOM" id="CLU_329620_0_0_1"/>
<dbReference type="FunFam" id="3.30.160.60:FF:000446">
    <property type="entry name" value="Zinc finger protein"/>
    <property type="match status" value="1"/>
</dbReference>
<evidence type="ECO:0000256" key="2">
    <source>
        <dbReference type="ARBA" id="ARBA00022737"/>
    </source>
</evidence>
<evidence type="ECO:0000313" key="11">
    <source>
        <dbReference type="Proteomes" id="UP000014760"/>
    </source>
</evidence>
<keyword evidence="1" id="KW-0479">Metal-binding</keyword>
<name>R7TV24_CAPTE</name>
<dbReference type="AlphaFoldDB" id="R7TV24"/>
<keyword evidence="2" id="KW-0677">Repeat</keyword>
<evidence type="ECO:0000256" key="4">
    <source>
        <dbReference type="ARBA" id="ARBA00022833"/>
    </source>
</evidence>
<evidence type="ECO:0000313" key="9">
    <source>
        <dbReference type="EMBL" id="ELT94850.1"/>
    </source>
</evidence>
<evidence type="ECO:0000313" key="10">
    <source>
        <dbReference type="EnsemblMetazoa" id="CapteP225205"/>
    </source>
</evidence>
<evidence type="ECO:0000256" key="3">
    <source>
        <dbReference type="ARBA" id="ARBA00022771"/>
    </source>
</evidence>
<dbReference type="PROSITE" id="PS50157">
    <property type="entry name" value="ZINC_FINGER_C2H2_2"/>
    <property type="match status" value="5"/>
</dbReference>
<dbReference type="GO" id="GO:0008270">
    <property type="term" value="F:zinc ion binding"/>
    <property type="evidence" value="ECO:0007669"/>
    <property type="project" value="UniProtKB-KW"/>
</dbReference>
<dbReference type="STRING" id="283909.R7TV24"/>
<feature type="region of interest" description="Disordered" evidence="7">
    <location>
        <begin position="27"/>
        <end position="51"/>
    </location>
</feature>
<reference evidence="9 11" key="2">
    <citation type="journal article" date="2013" name="Nature">
        <title>Insights into bilaterian evolution from three spiralian genomes.</title>
        <authorList>
            <person name="Simakov O."/>
            <person name="Marletaz F."/>
            <person name="Cho S.J."/>
            <person name="Edsinger-Gonzales E."/>
            <person name="Havlak P."/>
            <person name="Hellsten U."/>
            <person name="Kuo D.H."/>
            <person name="Larsson T."/>
            <person name="Lv J."/>
            <person name="Arendt D."/>
            <person name="Savage R."/>
            <person name="Osoegawa K."/>
            <person name="de Jong P."/>
            <person name="Grimwood J."/>
            <person name="Chapman J.A."/>
            <person name="Shapiro H."/>
            <person name="Aerts A."/>
            <person name="Otillar R.P."/>
            <person name="Terry A.Y."/>
            <person name="Boore J.L."/>
            <person name="Grigoriev I.V."/>
            <person name="Lindberg D.R."/>
            <person name="Seaver E.C."/>
            <person name="Weisblat D.A."/>
            <person name="Putnam N.H."/>
            <person name="Rokhsar D.S."/>
        </authorList>
    </citation>
    <scope>NUCLEOTIDE SEQUENCE</scope>
    <source>
        <strain evidence="9 11">I ESC-2004</strain>
    </source>
</reference>
<dbReference type="FunFam" id="3.30.160.60:FF:000065">
    <property type="entry name" value="B-cell CLL/lymphoma 6, member B"/>
    <property type="match status" value="1"/>
</dbReference>
<organism evidence="9">
    <name type="scientific">Capitella teleta</name>
    <name type="common">Polychaete worm</name>
    <dbReference type="NCBI Taxonomy" id="283909"/>
    <lineage>
        <taxon>Eukaryota</taxon>
        <taxon>Metazoa</taxon>
        <taxon>Spiralia</taxon>
        <taxon>Lophotrochozoa</taxon>
        <taxon>Annelida</taxon>
        <taxon>Polychaeta</taxon>
        <taxon>Sedentaria</taxon>
        <taxon>Scolecida</taxon>
        <taxon>Capitellidae</taxon>
        <taxon>Capitella</taxon>
    </lineage>
</organism>
<dbReference type="PANTHER" id="PTHR24379:SF127">
    <property type="entry name" value="BLOODY FINGERS-RELATED"/>
    <property type="match status" value="1"/>
</dbReference>
<evidence type="ECO:0000259" key="8">
    <source>
        <dbReference type="PROSITE" id="PS50157"/>
    </source>
</evidence>
<protein>
    <recommendedName>
        <fullName evidence="8">C2H2-type domain-containing protein</fullName>
    </recommendedName>
</protein>
<dbReference type="OMA" id="CELCQDS"/>
<dbReference type="Gene3D" id="3.30.160.60">
    <property type="entry name" value="Classic Zinc Finger"/>
    <property type="match status" value="7"/>
</dbReference>
<dbReference type="SUPFAM" id="SSF57667">
    <property type="entry name" value="beta-beta-alpha zinc fingers"/>
    <property type="match status" value="4"/>
</dbReference>